<keyword evidence="2" id="KW-1185">Reference proteome</keyword>
<accession>A0A8B6EZU5</accession>
<organism evidence="1 2">
    <name type="scientific">Mytilus galloprovincialis</name>
    <name type="common">Mediterranean mussel</name>
    <dbReference type="NCBI Taxonomy" id="29158"/>
    <lineage>
        <taxon>Eukaryota</taxon>
        <taxon>Metazoa</taxon>
        <taxon>Spiralia</taxon>
        <taxon>Lophotrochozoa</taxon>
        <taxon>Mollusca</taxon>
        <taxon>Bivalvia</taxon>
        <taxon>Autobranchia</taxon>
        <taxon>Pteriomorphia</taxon>
        <taxon>Mytilida</taxon>
        <taxon>Mytiloidea</taxon>
        <taxon>Mytilidae</taxon>
        <taxon>Mytilinae</taxon>
        <taxon>Mytilus</taxon>
    </lineage>
</organism>
<dbReference type="Gene3D" id="3.10.10.10">
    <property type="entry name" value="HIV Type 1 Reverse Transcriptase, subunit A, domain 1"/>
    <property type="match status" value="1"/>
</dbReference>
<dbReference type="AlphaFoldDB" id="A0A8B6EZU5"/>
<proteinExistence type="predicted"/>
<protein>
    <recommendedName>
        <fullName evidence="3">Reverse transcriptase domain-containing protein</fullName>
    </recommendedName>
</protein>
<feature type="non-terminal residue" evidence="1">
    <location>
        <position position="1"/>
    </location>
</feature>
<dbReference type="Proteomes" id="UP000596742">
    <property type="component" value="Unassembled WGS sequence"/>
</dbReference>
<dbReference type="OrthoDB" id="6147340at2759"/>
<evidence type="ECO:0000313" key="2">
    <source>
        <dbReference type="Proteomes" id="UP000596742"/>
    </source>
</evidence>
<comment type="caution">
    <text evidence="1">The sequence shown here is derived from an EMBL/GenBank/DDBJ whole genome shotgun (WGS) entry which is preliminary data.</text>
</comment>
<dbReference type="Gene3D" id="3.30.70.270">
    <property type="match status" value="1"/>
</dbReference>
<gene>
    <name evidence="1" type="ORF">MGAL_10B067094</name>
</gene>
<dbReference type="InterPro" id="IPR043502">
    <property type="entry name" value="DNA/RNA_pol_sf"/>
</dbReference>
<dbReference type="PANTHER" id="PTHR47331">
    <property type="entry name" value="PHD-TYPE DOMAIN-CONTAINING PROTEIN"/>
    <property type="match status" value="1"/>
</dbReference>
<dbReference type="InterPro" id="IPR008042">
    <property type="entry name" value="Retrotrans_Pao"/>
</dbReference>
<name>A0A8B6EZU5_MYTGA</name>
<dbReference type="InterPro" id="IPR043128">
    <property type="entry name" value="Rev_trsase/Diguanyl_cyclase"/>
</dbReference>
<sequence>MALRRAKTLDRSLQSNKEKREHFLEFMHNLIQNNHAEIAPKLDEGAESWYLPVFGIYHPKKPGKIRCVFDSSAKFGDVSLNKVLLQGPDLNNSLLSVLMRFRKNRIAASADVQQMFYSFSVDEKHRDFLRFLWHEDNDLDKQLVAFRMTVHVFENSPSPAVATYGLRKCSNLAEPDVRDFIQRHFYVDDGLISLDSSQDMIDLLTRTQKTLLEEGNIRLHKFASNSDEVMSALPHEDLAQDLKSIDFDSDSVPLQRSLGLYWDLATDCFTYRISEESKPFTRRGVLSTLNSLFDPLGFVAPVIIKGKNRTHTSSYKIHCNQRKILFLTVLF</sequence>
<dbReference type="EMBL" id="UYJE01005924">
    <property type="protein sequence ID" value="VDI41660.1"/>
    <property type="molecule type" value="Genomic_DNA"/>
</dbReference>
<dbReference type="PANTHER" id="PTHR47331:SF6">
    <property type="entry name" value="DOUBLECORTIN DOMAIN-CONTAINING PROTEIN"/>
    <property type="match status" value="1"/>
</dbReference>
<evidence type="ECO:0000313" key="1">
    <source>
        <dbReference type="EMBL" id="VDI41660.1"/>
    </source>
</evidence>
<reference evidence="1" key="1">
    <citation type="submission" date="2018-11" db="EMBL/GenBank/DDBJ databases">
        <authorList>
            <person name="Alioto T."/>
            <person name="Alioto T."/>
        </authorList>
    </citation>
    <scope>NUCLEOTIDE SEQUENCE</scope>
</reference>
<evidence type="ECO:0008006" key="3">
    <source>
        <dbReference type="Google" id="ProtNLM"/>
    </source>
</evidence>
<dbReference type="Pfam" id="PF05380">
    <property type="entry name" value="Peptidase_A17"/>
    <property type="match status" value="1"/>
</dbReference>
<dbReference type="CDD" id="cd01644">
    <property type="entry name" value="RT_pepA17"/>
    <property type="match status" value="1"/>
</dbReference>
<dbReference type="SUPFAM" id="SSF56672">
    <property type="entry name" value="DNA/RNA polymerases"/>
    <property type="match status" value="1"/>
</dbReference>